<dbReference type="Proteomes" id="UP000489600">
    <property type="component" value="Unassembled WGS sequence"/>
</dbReference>
<dbReference type="AlphaFoldDB" id="A0A565AM67"/>
<dbReference type="EMBL" id="CABITT030000001">
    <property type="protein sequence ID" value="VVA90507.1"/>
    <property type="molecule type" value="Genomic_DNA"/>
</dbReference>
<keyword evidence="3" id="KW-1185">Reference proteome</keyword>
<accession>A0A565AM67</accession>
<keyword evidence="1" id="KW-0812">Transmembrane</keyword>
<evidence type="ECO:0000256" key="1">
    <source>
        <dbReference type="SAM" id="Phobius"/>
    </source>
</evidence>
<evidence type="ECO:0000313" key="3">
    <source>
        <dbReference type="Proteomes" id="UP000489600"/>
    </source>
</evidence>
<gene>
    <name evidence="2" type="ORF">ANE_LOCUS952</name>
</gene>
<proteinExistence type="predicted"/>
<keyword evidence="1" id="KW-1133">Transmembrane helix</keyword>
<keyword evidence="1" id="KW-0472">Membrane</keyword>
<protein>
    <submittedName>
        <fullName evidence="2">Uncharacterized protein</fullName>
    </submittedName>
</protein>
<name>A0A565AM67_9BRAS</name>
<evidence type="ECO:0000313" key="2">
    <source>
        <dbReference type="EMBL" id="VVA90507.1"/>
    </source>
</evidence>
<reference evidence="2" key="1">
    <citation type="submission" date="2019-07" db="EMBL/GenBank/DDBJ databases">
        <authorList>
            <person name="Dittberner H."/>
        </authorList>
    </citation>
    <scope>NUCLEOTIDE SEQUENCE [LARGE SCALE GENOMIC DNA]</scope>
</reference>
<feature type="transmembrane region" description="Helical" evidence="1">
    <location>
        <begin position="14"/>
        <end position="35"/>
    </location>
</feature>
<comment type="caution">
    <text evidence="2">The sequence shown here is derived from an EMBL/GenBank/DDBJ whole genome shotgun (WGS) entry which is preliminary data.</text>
</comment>
<sequence length="143" mass="16993">MVAEIAFEISPEIIGYHFVFLLMQSLVQGISATYLKSQRNKLRFRQLPPVMEAFHSWFVVGMCQCFDFFQDQPVISVMPNIRSMDVFECIFQRGIRCLDQRIWDPGIVYSWGIEESMQERIWSIINNIRRLWSFIQEMIAKND</sequence>
<organism evidence="2 3">
    <name type="scientific">Arabis nemorensis</name>
    <dbReference type="NCBI Taxonomy" id="586526"/>
    <lineage>
        <taxon>Eukaryota</taxon>
        <taxon>Viridiplantae</taxon>
        <taxon>Streptophyta</taxon>
        <taxon>Embryophyta</taxon>
        <taxon>Tracheophyta</taxon>
        <taxon>Spermatophyta</taxon>
        <taxon>Magnoliopsida</taxon>
        <taxon>eudicotyledons</taxon>
        <taxon>Gunneridae</taxon>
        <taxon>Pentapetalae</taxon>
        <taxon>rosids</taxon>
        <taxon>malvids</taxon>
        <taxon>Brassicales</taxon>
        <taxon>Brassicaceae</taxon>
        <taxon>Arabideae</taxon>
        <taxon>Arabis</taxon>
    </lineage>
</organism>